<dbReference type="Proteomes" id="UP000291831">
    <property type="component" value="Unassembled WGS sequence"/>
</dbReference>
<evidence type="ECO:0000313" key="2">
    <source>
        <dbReference type="Proteomes" id="UP000291831"/>
    </source>
</evidence>
<comment type="caution">
    <text evidence="1">The sequence shown here is derived from an EMBL/GenBank/DDBJ whole genome shotgun (WGS) entry which is preliminary data.</text>
</comment>
<dbReference type="AlphaFoldDB" id="A0A8B3S3I9"/>
<dbReference type="EMBL" id="RPGO01000025">
    <property type="protein sequence ID" value="RZB29554.1"/>
    <property type="molecule type" value="Genomic_DNA"/>
</dbReference>
<sequence length="90" mass="10305">MKPPLIPDLENPKWVIAQFTLKTIGSKRAKKWLLHGFNPCFSGCRSCTSTINNKNLNLLRVSILVLVDVALVQGIRRIKYGIFTWFQSLF</sequence>
<accession>A0A8B3S3I9</accession>
<proteinExistence type="predicted"/>
<organism evidence="1 2">
    <name type="scientific">Candidatus Argoarchaeum ethanivorans</name>
    <dbReference type="NCBI Taxonomy" id="2608793"/>
    <lineage>
        <taxon>Archaea</taxon>
        <taxon>Methanobacteriati</taxon>
        <taxon>Methanobacteriota</taxon>
        <taxon>Stenosarchaea group</taxon>
        <taxon>Methanomicrobia</taxon>
        <taxon>Methanosarcinales</taxon>
        <taxon>Methanosarcinales incertae sedis</taxon>
        <taxon>GOM Arc I cluster</taxon>
        <taxon>Candidatus Argoarchaeum</taxon>
    </lineage>
</organism>
<reference evidence="2" key="1">
    <citation type="submission" date="2019-01" db="EMBL/GenBank/DDBJ databases">
        <title>Anaerobic oxidation of ethane by archaea from a marine hydrocarbon seep.</title>
        <authorList>
            <person name="Musat F."/>
        </authorList>
    </citation>
    <scope>NUCLEOTIDE SEQUENCE [LARGE SCALE GENOMIC DNA]</scope>
</reference>
<protein>
    <submittedName>
        <fullName evidence="1">Uncharacterized protein</fullName>
    </submittedName>
</protein>
<evidence type="ECO:0000313" key="1">
    <source>
        <dbReference type="EMBL" id="RZB29554.1"/>
    </source>
</evidence>
<gene>
    <name evidence="1" type="ORF">AEth_01065</name>
</gene>
<name>A0A8B3S3I9_9EURY</name>